<accession>A0A1S2M6J4</accession>
<evidence type="ECO:0000313" key="2">
    <source>
        <dbReference type="Proteomes" id="UP000180057"/>
    </source>
</evidence>
<organism evidence="1 2">
    <name type="scientific">Anaerobacillus alkalidiazotrophicus</name>
    <dbReference type="NCBI Taxonomy" id="472963"/>
    <lineage>
        <taxon>Bacteria</taxon>
        <taxon>Bacillati</taxon>
        <taxon>Bacillota</taxon>
        <taxon>Bacilli</taxon>
        <taxon>Bacillales</taxon>
        <taxon>Bacillaceae</taxon>
        <taxon>Anaerobacillus</taxon>
    </lineage>
</organism>
<dbReference type="Proteomes" id="UP000180057">
    <property type="component" value="Unassembled WGS sequence"/>
</dbReference>
<comment type="caution">
    <text evidence="1">The sequence shown here is derived from an EMBL/GenBank/DDBJ whole genome shotgun (WGS) entry which is preliminary data.</text>
</comment>
<dbReference type="EMBL" id="MLQS01000015">
    <property type="protein sequence ID" value="OIJ20123.1"/>
    <property type="molecule type" value="Genomic_DNA"/>
</dbReference>
<sequence>MLILRYGVTGFGPAPSVSKTEFRDRCYSMFHKKIFKFIGGETGKSFYECIIKDKDDKFHILLNAQYPFLAFTAHRKLDILYLPFIEIPEIAKPLSQYYEILSPAQLNEPFIYTKKGRKIRVKNKNKLHHEELQQIAYWESETVGEVVFNFYD</sequence>
<proteinExistence type="predicted"/>
<name>A0A1S2M6J4_9BACI</name>
<dbReference type="STRING" id="472963.BKP45_10065"/>
<protein>
    <submittedName>
        <fullName evidence="1">Uncharacterized protein</fullName>
    </submittedName>
</protein>
<keyword evidence="2" id="KW-1185">Reference proteome</keyword>
<evidence type="ECO:0000313" key="1">
    <source>
        <dbReference type="EMBL" id="OIJ20123.1"/>
    </source>
</evidence>
<dbReference type="AlphaFoldDB" id="A0A1S2M6J4"/>
<dbReference type="OrthoDB" id="6313019at2"/>
<dbReference type="RefSeq" id="WP_071389563.1">
    <property type="nucleotide sequence ID" value="NZ_MLQS01000015.1"/>
</dbReference>
<gene>
    <name evidence="1" type="ORF">BKP45_10065</name>
</gene>
<reference evidence="1 2" key="1">
    <citation type="submission" date="2016-10" db="EMBL/GenBank/DDBJ databases">
        <title>Draft genome sequences of four alkaliphilic bacteria belonging to the Anaerobacillus genus.</title>
        <authorList>
            <person name="Bassil N.M."/>
            <person name="Lloyd J.R."/>
        </authorList>
    </citation>
    <scope>NUCLEOTIDE SEQUENCE [LARGE SCALE GENOMIC DNA]</scope>
    <source>
        <strain evidence="1 2">DSM 22531</strain>
    </source>
</reference>